<organism evidence="1 2">
    <name type="scientific">Peronospora matthiolae</name>
    <dbReference type="NCBI Taxonomy" id="2874970"/>
    <lineage>
        <taxon>Eukaryota</taxon>
        <taxon>Sar</taxon>
        <taxon>Stramenopiles</taxon>
        <taxon>Oomycota</taxon>
        <taxon>Peronosporomycetes</taxon>
        <taxon>Peronosporales</taxon>
        <taxon>Peronosporaceae</taxon>
        <taxon>Peronospora</taxon>
    </lineage>
</organism>
<reference evidence="1" key="1">
    <citation type="submission" date="2024-01" db="EMBL/GenBank/DDBJ databases">
        <authorList>
            <person name="Webb A."/>
        </authorList>
    </citation>
    <scope>NUCLEOTIDE SEQUENCE</scope>
    <source>
        <strain evidence="1">Pm1</strain>
    </source>
</reference>
<dbReference type="Proteomes" id="UP001162060">
    <property type="component" value="Unassembled WGS sequence"/>
</dbReference>
<dbReference type="AlphaFoldDB" id="A0AAV1VPQ1"/>
<name>A0AAV1VPQ1_9STRA</name>
<protein>
    <submittedName>
        <fullName evidence="1">Uncharacterized protein</fullName>
    </submittedName>
</protein>
<gene>
    <name evidence="1" type="ORF">PM001_LOCUS33360</name>
</gene>
<dbReference type="EMBL" id="CAKLBY020000394">
    <property type="protein sequence ID" value="CAK7948210.1"/>
    <property type="molecule type" value="Genomic_DNA"/>
</dbReference>
<proteinExistence type="predicted"/>
<evidence type="ECO:0000313" key="1">
    <source>
        <dbReference type="EMBL" id="CAK7948210.1"/>
    </source>
</evidence>
<evidence type="ECO:0000313" key="2">
    <source>
        <dbReference type="Proteomes" id="UP001162060"/>
    </source>
</evidence>
<sequence>MASLLLQREREEDIAAQIDEQFVVLKFCAALSGIRLLYAASLCSAQVITLRLGRLYVLTSYTVMVFSYTKQQLAEWARGHH</sequence>
<comment type="caution">
    <text evidence="1">The sequence shown here is derived from an EMBL/GenBank/DDBJ whole genome shotgun (WGS) entry which is preliminary data.</text>
</comment>
<accession>A0AAV1VPQ1</accession>